<keyword evidence="1" id="KW-0547">Nucleotide-binding</keyword>
<dbReference type="Gene3D" id="3.40.50.10810">
    <property type="entry name" value="Tandem AAA-ATPase domain"/>
    <property type="match status" value="1"/>
</dbReference>
<dbReference type="GO" id="GO:0008094">
    <property type="term" value="F:ATP-dependent activity, acting on DNA"/>
    <property type="evidence" value="ECO:0007669"/>
    <property type="project" value="TreeGrafter"/>
</dbReference>
<keyword evidence="8" id="KW-1185">Reference proteome</keyword>
<dbReference type="OrthoDB" id="448448at2759"/>
<keyword evidence="2" id="KW-0378">Hydrolase</keyword>
<dbReference type="SMART" id="SM00487">
    <property type="entry name" value="DEXDc"/>
    <property type="match status" value="1"/>
</dbReference>
<dbReference type="GO" id="GO:0016787">
    <property type="term" value="F:hydrolase activity"/>
    <property type="evidence" value="ECO:0007669"/>
    <property type="project" value="UniProtKB-KW"/>
</dbReference>
<dbReference type="PROSITE" id="PS51194">
    <property type="entry name" value="HELICASE_CTER"/>
    <property type="match status" value="1"/>
</dbReference>
<dbReference type="InterPro" id="IPR027417">
    <property type="entry name" value="P-loop_NTPase"/>
</dbReference>
<evidence type="ECO:0000256" key="2">
    <source>
        <dbReference type="ARBA" id="ARBA00022801"/>
    </source>
</evidence>
<name>A0A0D2NPZ1_HYPSF</name>
<protein>
    <recommendedName>
        <fullName evidence="9">Helicase C-terminal domain-containing protein</fullName>
    </recommendedName>
</protein>
<evidence type="ECO:0000259" key="5">
    <source>
        <dbReference type="PROSITE" id="PS51192"/>
    </source>
</evidence>
<evidence type="ECO:0000256" key="4">
    <source>
        <dbReference type="SAM" id="MobiDB-lite"/>
    </source>
</evidence>
<dbReference type="InterPro" id="IPR000330">
    <property type="entry name" value="SNF2_N"/>
</dbReference>
<accession>A0A0D2NPZ1</accession>
<evidence type="ECO:0000313" key="7">
    <source>
        <dbReference type="EMBL" id="KJA20834.1"/>
    </source>
</evidence>
<dbReference type="InterPro" id="IPR001650">
    <property type="entry name" value="Helicase_C-like"/>
</dbReference>
<feature type="domain" description="Helicase ATP-binding" evidence="5">
    <location>
        <begin position="99"/>
        <end position="273"/>
    </location>
</feature>
<proteinExistence type="predicted"/>
<dbReference type="STRING" id="945553.A0A0D2NPZ1"/>
<evidence type="ECO:0000256" key="1">
    <source>
        <dbReference type="ARBA" id="ARBA00022741"/>
    </source>
</evidence>
<dbReference type="PROSITE" id="PS51192">
    <property type="entry name" value="HELICASE_ATP_BIND_1"/>
    <property type="match status" value="1"/>
</dbReference>
<dbReference type="Pfam" id="PF00271">
    <property type="entry name" value="Helicase_C"/>
    <property type="match status" value="1"/>
</dbReference>
<dbReference type="SMART" id="SM00490">
    <property type="entry name" value="HELICc"/>
    <property type="match status" value="1"/>
</dbReference>
<gene>
    <name evidence="7" type="ORF">HYPSUDRAFT_766772</name>
</gene>
<dbReference type="SUPFAM" id="SSF52540">
    <property type="entry name" value="P-loop containing nucleoside triphosphate hydrolases"/>
    <property type="match status" value="2"/>
</dbReference>
<dbReference type="InterPro" id="IPR049730">
    <property type="entry name" value="SNF2/RAD54-like_C"/>
</dbReference>
<reference evidence="8" key="1">
    <citation type="submission" date="2014-04" db="EMBL/GenBank/DDBJ databases">
        <title>Evolutionary Origins and Diversification of the Mycorrhizal Mutualists.</title>
        <authorList>
            <consortium name="DOE Joint Genome Institute"/>
            <consortium name="Mycorrhizal Genomics Consortium"/>
            <person name="Kohler A."/>
            <person name="Kuo A."/>
            <person name="Nagy L.G."/>
            <person name="Floudas D."/>
            <person name="Copeland A."/>
            <person name="Barry K.W."/>
            <person name="Cichocki N."/>
            <person name="Veneault-Fourrey C."/>
            <person name="LaButti K."/>
            <person name="Lindquist E.A."/>
            <person name="Lipzen A."/>
            <person name="Lundell T."/>
            <person name="Morin E."/>
            <person name="Murat C."/>
            <person name="Riley R."/>
            <person name="Ohm R."/>
            <person name="Sun H."/>
            <person name="Tunlid A."/>
            <person name="Henrissat B."/>
            <person name="Grigoriev I.V."/>
            <person name="Hibbett D.S."/>
            <person name="Martin F."/>
        </authorList>
    </citation>
    <scope>NUCLEOTIDE SEQUENCE [LARGE SCALE GENOMIC DNA]</scope>
    <source>
        <strain evidence="8">FD-334 SS-4</strain>
    </source>
</reference>
<feature type="domain" description="Helicase C-terminal" evidence="6">
    <location>
        <begin position="432"/>
        <end position="596"/>
    </location>
</feature>
<dbReference type="GO" id="GO:0005634">
    <property type="term" value="C:nucleus"/>
    <property type="evidence" value="ECO:0007669"/>
    <property type="project" value="TreeGrafter"/>
</dbReference>
<sequence>MFSTLCTSGSKFTARKGAFLSDILGFRVNKDGTICDSEDEGSDADDNDDQLLNSRSPFVFLGHTGVFATGQTLKPYQALDLKLLIAREQGKPVVRDAKTTEIKNTIGSILAYPMGYGKTVVSIALILANLPGKDFKKIETGCPANLIAVPHQGLIKQWRTELKAFSPTLRSLKFGPSIEVANLQATDAVLITYTQLAIQFDKYQKNPQAINTLFSVRWYRFIADESHQFRNPNTQAAKAAWGVTKTHGLCLTGTLVQNSVRDFHPLYRFLEVEYEGIIDINVFHSKVYGKSYKGPILPGSPTRIYETLKKNFCIFRDPIDPITTQPILSLTVRKDKNVKIWPTPLELQFYETIDGLKLHPLAKTTRLRQACAHPCLLSQFLNPSPNGSAMVKRQNRKKDRVPNTSSQLPSIDGKEIATQFKKLLHEHYMSSKLKKMLEILAEHAKDEKAIIFVNFTSLIPSVEHALRSENIGYTKYTGGMSDGLREASLKKIESDAKCRVLIISIQAGALGLHIVACNIVMILEPWWNPYRDDQAISRVHRIGQTKPVHVYRFVTMNTIESNSLWKTQIQKRSNLINIYGEYHYGEEVDYIADSEECRSAQK</sequence>
<evidence type="ECO:0000313" key="8">
    <source>
        <dbReference type="Proteomes" id="UP000054270"/>
    </source>
</evidence>
<dbReference type="GO" id="GO:0006281">
    <property type="term" value="P:DNA repair"/>
    <property type="evidence" value="ECO:0007669"/>
    <property type="project" value="TreeGrafter"/>
</dbReference>
<evidence type="ECO:0008006" key="9">
    <source>
        <dbReference type="Google" id="ProtNLM"/>
    </source>
</evidence>
<evidence type="ECO:0000259" key="6">
    <source>
        <dbReference type="PROSITE" id="PS51194"/>
    </source>
</evidence>
<dbReference type="AlphaFoldDB" id="A0A0D2NPZ1"/>
<evidence type="ECO:0000256" key="3">
    <source>
        <dbReference type="ARBA" id="ARBA00022840"/>
    </source>
</evidence>
<dbReference type="Pfam" id="PF00176">
    <property type="entry name" value="SNF2-rel_dom"/>
    <property type="match status" value="1"/>
</dbReference>
<dbReference type="CDD" id="cd18793">
    <property type="entry name" value="SF2_C_SNF"/>
    <property type="match status" value="1"/>
</dbReference>
<dbReference type="PANTHER" id="PTHR45626">
    <property type="entry name" value="TRANSCRIPTION TERMINATION FACTOR 2-RELATED"/>
    <property type="match status" value="1"/>
</dbReference>
<dbReference type="EMBL" id="KN817563">
    <property type="protein sequence ID" value="KJA20834.1"/>
    <property type="molecule type" value="Genomic_DNA"/>
</dbReference>
<dbReference type="Gene3D" id="3.40.50.300">
    <property type="entry name" value="P-loop containing nucleotide triphosphate hydrolases"/>
    <property type="match status" value="1"/>
</dbReference>
<organism evidence="7 8">
    <name type="scientific">Hypholoma sublateritium (strain FD-334 SS-4)</name>
    <dbReference type="NCBI Taxonomy" id="945553"/>
    <lineage>
        <taxon>Eukaryota</taxon>
        <taxon>Fungi</taxon>
        <taxon>Dikarya</taxon>
        <taxon>Basidiomycota</taxon>
        <taxon>Agaricomycotina</taxon>
        <taxon>Agaricomycetes</taxon>
        <taxon>Agaricomycetidae</taxon>
        <taxon>Agaricales</taxon>
        <taxon>Agaricineae</taxon>
        <taxon>Strophariaceae</taxon>
        <taxon>Hypholoma</taxon>
    </lineage>
</organism>
<dbReference type="InterPro" id="IPR038718">
    <property type="entry name" value="SNF2-like_sf"/>
</dbReference>
<dbReference type="OMA" id="IVACNIV"/>
<dbReference type="InterPro" id="IPR050628">
    <property type="entry name" value="SNF2_RAD54_helicase_TF"/>
</dbReference>
<feature type="region of interest" description="Disordered" evidence="4">
    <location>
        <begin position="386"/>
        <end position="410"/>
    </location>
</feature>
<keyword evidence="3" id="KW-0067">ATP-binding</keyword>
<dbReference type="GO" id="GO:0005524">
    <property type="term" value="F:ATP binding"/>
    <property type="evidence" value="ECO:0007669"/>
    <property type="project" value="UniProtKB-KW"/>
</dbReference>
<dbReference type="InterPro" id="IPR014001">
    <property type="entry name" value="Helicase_ATP-bd"/>
</dbReference>
<dbReference type="Proteomes" id="UP000054270">
    <property type="component" value="Unassembled WGS sequence"/>
</dbReference>